<protein>
    <submittedName>
        <fullName evidence="1">Uncharacterized protein</fullName>
    </submittedName>
</protein>
<proteinExistence type="predicted"/>
<reference evidence="1" key="1">
    <citation type="submission" date="2019-08" db="EMBL/GenBank/DDBJ databases">
        <authorList>
            <person name="Kucharzyk K."/>
            <person name="Murdoch R.W."/>
            <person name="Higgins S."/>
            <person name="Loffler F."/>
        </authorList>
    </citation>
    <scope>NUCLEOTIDE SEQUENCE</scope>
</reference>
<comment type="caution">
    <text evidence="1">The sequence shown here is derived from an EMBL/GenBank/DDBJ whole genome shotgun (WGS) entry which is preliminary data.</text>
</comment>
<dbReference type="AlphaFoldDB" id="A0A644Z794"/>
<gene>
    <name evidence="1" type="ORF">SDC9_83318</name>
</gene>
<name>A0A644Z794_9ZZZZ</name>
<evidence type="ECO:0000313" key="1">
    <source>
        <dbReference type="EMBL" id="MPM36716.1"/>
    </source>
</evidence>
<sequence length="37" mass="4084">MMTCLFSICALYRMESMHKGCACISELPVFPIGADLT</sequence>
<organism evidence="1">
    <name type="scientific">bioreactor metagenome</name>
    <dbReference type="NCBI Taxonomy" id="1076179"/>
    <lineage>
        <taxon>unclassified sequences</taxon>
        <taxon>metagenomes</taxon>
        <taxon>ecological metagenomes</taxon>
    </lineage>
</organism>
<accession>A0A644Z794</accession>
<dbReference type="EMBL" id="VSSQ01007696">
    <property type="protein sequence ID" value="MPM36716.1"/>
    <property type="molecule type" value="Genomic_DNA"/>
</dbReference>